<protein>
    <submittedName>
        <fullName evidence="1">Uncharacterized protein</fullName>
    </submittedName>
</protein>
<accession>A0A7T7XRJ8</accession>
<dbReference type="AlphaFoldDB" id="A0A7T7XRJ8"/>
<reference evidence="1" key="1">
    <citation type="submission" date="2021-01" db="EMBL/GenBank/DDBJ databases">
        <title>Description of Breznakiella homolactica.</title>
        <authorList>
            <person name="Song Y."/>
            <person name="Brune A."/>
        </authorList>
    </citation>
    <scope>NUCLEOTIDE SEQUENCE</scope>
    <source>
        <strain evidence="1">RmG30</strain>
    </source>
</reference>
<gene>
    <name evidence="1" type="ORF">JFL75_09765</name>
</gene>
<name>A0A7T7XRJ8_9SPIR</name>
<dbReference type="Proteomes" id="UP000595917">
    <property type="component" value="Chromosome"/>
</dbReference>
<evidence type="ECO:0000313" key="2">
    <source>
        <dbReference type="Proteomes" id="UP000595917"/>
    </source>
</evidence>
<dbReference type="KEGG" id="bhc:JFL75_09765"/>
<sequence length="188" mass="21201">MPDFVFPFPGKELAHTELSYDSCYERIPEADRTEIVDLAWNRGSETANTVWAESSGETDFFAIADKNGLRYRREDRDYVLGGRRYFSEYLSGTNTVTLYTQSVSLWAEQNGISREAAENLIMSHEFFHFLECTKLGLTSKLYLVPMVTIGPLKIGRTGIRALSEIGAHAFSRTYYDLAGGKPGSDNKK</sequence>
<proteinExistence type="predicted"/>
<dbReference type="RefSeq" id="WP_215628485.1">
    <property type="nucleotide sequence ID" value="NZ_CP067089.2"/>
</dbReference>
<keyword evidence="2" id="KW-1185">Reference proteome</keyword>
<organism evidence="1 2">
    <name type="scientific">Breznakiella homolactica</name>
    <dbReference type="NCBI Taxonomy" id="2798577"/>
    <lineage>
        <taxon>Bacteria</taxon>
        <taxon>Pseudomonadati</taxon>
        <taxon>Spirochaetota</taxon>
        <taxon>Spirochaetia</taxon>
        <taxon>Spirochaetales</taxon>
        <taxon>Breznakiellaceae</taxon>
        <taxon>Breznakiella</taxon>
    </lineage>
</organism>
<dbReference type="EMBL" id="CP067089">
    <property type="protein sequence ID" value="QQO11176.1"/>
    <property type="molecule type" value="Genomic_DNA"/>
</dbReference>
<evidence type="ECO:0000313" key="1">
    <source>
        <dbReference type="EMBL" id="QQO11176.1"/>
    </source>
</evidence>